<protein>
    <submittedName>
        <fullName evidence="1">Uncharacterized protein</fullName>
    </submittedName>
</protein>
<organism evidence="1 2">
    <name type="scientific">Sorangium cellulosum</name>
    <name type="common">Polyangium cellulosum</name>
    <dbReference type="NCBI Taxonomy" id="56"/>
    <lineage>
        <taxon>Bacteria</taxon>
        <taxon>Pseudomonadati</taxon>
        <taxon>Myxococcota</taxon>
        <taxon>Polyangia</taxon>
        <taxon>Polyangiales</taxon>
        <taxon>Polyangiaceae</taxon>
        <taxon>Sorangium</taxon>
    </lineage>
</organism>
<reference evidence="1 2" key="1">
    <citation type="submission" date="2014-02" db="EMBL/GenBank/DDBJ databases">
        <title>The small core and large imbalanced accessory genome model reveals a collaborative survival strategy of Sorangium cellulosum strains in nature.</title>
        <authorList>
            <person name="Han K."/>
            <person name="Peng R."/>
            <person name="Blom J."/>
            <person name="Li Y.-Z."/>
        </authorList>
    </citation>
    <scope>NUCLEOTIDE SEQUENCE [LARGE SCALE GENOMIC DNA]</scope>
    <source>
        <strain evidence="1 2">So0157-18</strain>
    </source>
</reference>
<name>A0A150P0F4_SORCE</name>
<comment type="caution">
    <text evidence="1">The sequence shown here is derived from an EMBL/GenBank/DDBJ whole genome shotgun (WGS) entry which is preliminary data.</text>
</comment>
<dbReference type="InterPro" id="IPR024091">
    <property type="entry name" value="LnmK-like_bifun_acyl/decarbox"/>
</dbReference>
<dbReference type="NCBIfam" id="TIGR04099">
    <property type="entry name" value="biosn_Pnap_2097"/>
    <property type="match status" value="1"/>
</dbReference>
<evidence type="ECO:0000313" key="2">
    <source>
        <dbReference type="Proteomes" id="UP000075604"/>
    </source>
</evidence>
<dbReference type="Gene3D" id="3.10.129.10">
    <property type="entry name" value="Hotdog Thioesterase"/>
    <property type="match status" value="1"/>
</dbReference>
<accession>A0A150P0F4</accession>
<dbReference type="Proteomes" id="UP000075604">
    <property type="component" value="Unassembled WGS sequence"/>
</dbReference>
<dbReference type="AlphaFoldDB" id="A0A150P0F4"/>
<dbReference type="EMBL" id="JELX01004455">
    <property type="protein sequence ID" value="KYF47911.1"/>
    <property type="molecule type" value="Genomic_DNA"/>
</dbReference>
<sequence>MPQMLFGGLSERWLLKEAGDIHWRMLCADLGVPSGQLADREGERLYASFMRIRMESTVPLTRYTENESLAARGALSRFGDKRFFSELTFLGAAGEVRVAMASVFITRSTDNKSLARATPQQIERSRGLSHSVLPPFGQAYQKIKHLALETAEPVRDTVLELGGATFDWVDHDLDSRSYVVNPYHDLNGANLLYFASYPRIHDVCERMILNERLRRAGHERESAFQVAPVARDVFYYGNADAGDELTFRLRRMERSGADRLRIWSTLVRRRDGVRIADLFTVKALVDPANAVGRLLAGAA</sequence>
<dbReference type="NCBIfam" id="TIGR04098">
    <property type="entry name" value="LnmK_bifunc"/>
    <property type="match status" value="1"/>
</dbReference>
<gene>
    <name evidence="1" type="ORF">BE04_26705</name>
</gene>
<proteinExistence type="predicted"/>
<evidence type="ECO:0000313" key="1">
    <source>
        <dbReference type="EMBL" id="KYF47911.1"/>
    </source>
</evidence>